<dbReference type="Proteomes" id="UP000324800">
    <property type="component" value="Unassembled WGS sequence"/>
</dbReference>
<evidence type="ECO:0000313" key="2">
    <source>
        <dbReference type="Proteomes" id="UP000324800"/>
    </source>
</evidence>
<organism evidence="1 2">
    <name type="scientific">Streblomastix strix</name>
    <dbReference type="NCBI Taxonomy" id="222440"/>
    <lineage>
        <taxon>Eukaryota</taxon>
        <taxon>Metamonada</taxon>
        <taxon>Preaxostyla</taxon>
        <taxon>Oxymonadida</taxon>
        <taxon>Streblomastigidae</taxon>
        <taxon>Streblomastix</taxon>
    </lineage>
</organism>
<gene>
    <name evidence="1" type="ORF">EZS28_034523</name>
</gene>
<reference evidence="1 2" key="1">
    <citation type="submission" date="2019-03" db="EMBL/GenBank/DDBJ databases">
        <title>Single cell metagenomics reveals metabolic interactions within the superorganism composed of flagellate Streblomastix strix and complex community of Bacteroidetes bacteria on its surface.</title>
        <authorList>
            <person name="Treitli S.C."/>
            <person name="Kolisko M."/>
            <person name="Husnik F."/>
            <person name="Keeling P."/>
            <person name="Hampl V."/>
        </authorList>
    </citation>
    <scope>NUCLEOTIDE SEQUENCE [LARGE SCALE GENOMIC DNA]</scope>
    <source>
        <strain evidence="1">ST1C</strain>
    </source>
</reference>
<proteinExistence type="predicted"/>
<sequence>MNVSDIEEPLKFVISGDNMIPILYLVMIVELREKTKEEIDLEIENNKEFQLRYFKSNQNASILHKIGSQHKPAINHISLLTPVQIVNQLQRRDIYGPGWCDDACRTFEFGLQEVSLGIGENETALIENKTIMIYNDINGYDQVKTIELKQQERRCQNLRIMKVLYEDELYASTEYADIQILKGSAITLEDNNK</sequence>
<name>A0A5J4UJ80_9EUKA</name>
<comment type="caution">
    <text evidence="1">The sequence shown here is derived from an EMBL/GenBank/DDBJ whole genome shotgun (WGS) entry which is preliminary data.</text>
</comment>
<evidence type="ECO:0000313" key="1">
    <source>
        <dbReference type="EMBL" id="KAA6369952.1"/>
    </source>
</evidence>
<dbReference type="EMBL" id="SNRW01015867">
    <property type="protein sequence ID" value="KAA6369952.1"/>
    <property type="molecule type" value="Genomic_DNA"/>
</dbReference>
<protein>
    <submittedName>
        <fullName evidence="1">Uncharacterized protein</fullName>
    </submittedName>
</protein>
<accession>A0A5J4UJ80</accession>
<dbReference type="AlphaFoldDB" id="A0A5J4UJ80"/>